<dbReference type="EMBL" id="FNJU01000010">
    <property type="protein sequence ID" value="SDP87869.1"/>
    <property type="molecule type" value="Genomic_DNA"/>
</dbReference>
<dbReference type="STRING" id="930152.SAMN05216565_11048"/>
<dbReference type="Proteomes" id="UP000199159">
    <property type="component" value="Unassembled WGS sequence"/>
</dbReference>
<organism evidence="1 2">
    <name type="scientific">Litchfieldia salsa</name>
    <dbReference type="NCBI Taxonomy" id="930152"/>
    <lineage>
        <taxon>Bacteria</taxon>
        <taxon>Bacillati</taxon>
        <taxon>Bacillota</taxon>
        <taxon>Bacilli</taxon>
        <taxon>Bacillales</taxon>
        <taxon>Bacillaceae</taxon>
        <taxon>Litchfieldia</taxon>
    </lineage>
</organism>
<dbReference type="OrthoDB" id="2166958at2"/>
<dbReference type="AlphaFoldDB" id="A0A1H0WAR8"/>
<proteinExistence type="predicted"/>
<evidence type="ECO:0000313" key="1">
    <source>
        <dbReference type="EMBL" id="SDP87869.1"/>
    </source>
</evidence>
<name>A0A1H0WAR8_9BACI</name>
<evidence type="ECO:0000313" key="2">
    <source>
        <dbReference type="Proteomes" id="UP000199159"/>
    </source>
</evidence>
<evidence type="ECO:0008006" key="3">
    <source>
        <dbReference type="Google" id="ProtNLM"/>
    </source>
</evidence>
<dbReference type="RefSeq" id="WP_090857074.1">
    <property type="nucleotide sequence ID" value="NZ_JBHUOE010000011.1"/>
</dbReference>
<reference evidence="2" key="1">
    <citation type="submission" date="2016-10" db="EMBL/GenBank/DDBJ databases">
        <authorList>
            <person name="Varghese N."/>
            <person name="Submissions S."/>
        </authorList>
    </citation>
    <scope>NUCLEOTIDE SEQUENCE [LARGE SCALE GENOMIC DNA]</scope>
    <source>
        <strain evidence="2">IBRC-M10078</strain>
    </source>
</reference>
<protein>
    <recommendedName>
        <fullName evidence="3">FAD/FMN-containing dehydrogenase</fullName>
    </recommendedName>
</protein>
<sequence>MKKLVVGILSLGVILGAGTFTYAQGNGEGLLNFGQMKPYMEEMHPDLSTKELKEMFNSCHGSGGMMENTNADSMMNNL</sequence>
<keyword evidence="2" id="KW-1185">Reference proteome</keyword>
<accession>A0A1H0WAR8</accession>
<gene>
    <name evidence="1" type="ORF">SAMN05216565_11048</name>
</gene>